<dbReference type="InterPro" id="IPR036165">
    <property type="entry name" value="YefM-like_sf"/>
</dbReference>
<proteinExistence type="inferred from homology"/>
<reference evidence="2" key="1">
    <citation type="submission" date="2019-03" db="EMBL/GenBank/DDBJ databases">
        <authorList>
            <person name="Danneels B."/>
        </authorList>
    </citation>
    <scope>NUCLEOTIDE SEQUENCE</scope>
</reference>
<protein>
    <submittedName>
        <fullName evidence="2">YefM protein (Antitoxin to YoeB)</fullName>
    </submittedName>
</protein>
<gene>
    <name evidence="2" type="ORF">BER1_0588</name>
    <name evidence="3" type="ORF">BER2_0588</name>
</gene>
<accession>A0A484QFL9</accession>
<dbReference type="PANTHER" id="PTHR33713:SF6">
    <property type="entry name" value="ANTITOXIN YEFM"/>
    <property type="match status" value="1"/>
</dbReference>
<name>A0A484QFL9_9ZZZZ</name>
<evidence type="ECO:0000313" key="3">
    <source>
        <dbReference type="EMBL" id="VFR49013.1"/>
    </source>
</evidence>
<dbReference type="Gene3D" id="6.10.250.330">
    <property type="match status" value="1"/>
</dbReference>
<comment type="similarity">
    <text evidence="1">Belongs to the phD/YefM antitoxin family.</text>
</comment>
<organism evidence="2">
    <name type="scientific">plant metagenome</name>
    <dbReference type="NCBI Taxonomy" id="1297885"/>
    <lineage>
        <taxon>unclassified sequences</taxon>
        <taxon>metagenomes</taxon>
        <taxon>organismal metagenomes</taxon>
    </lineage>
</organism>
<dbReference type="SUPFAM" id="SSF143120">
    <property type="entry name" value="YefM-like"/>
    <property type="match status" value="1"/>
</dbReference>
<dbReference type="EMBL" id="CAADIH010000032">
    <property type="protein sequence ID" value="VFR49013.1"/>
    <property type="molecule type" value="Genomic_DNA"/>
</dbReference>
<dbReference type="InterPro" id="IPR006442">
    <property type="entry name" value="Antitoxin_Phd/YefM"/>
</dbReference>
<dbReference type="Pfam" id="PF02604">
    <property type="entry name" value="PhdYeFM_antitox"/>
    <property type="match status" value="1"/>
</dbReference>
<dbReference type="AlphaFoldDB" id="A0A484QFL9"/>
<dbReference type="NCBIfam" id="TIGR01552">
    <property type="entry name" value="phd_fam"/>
    <property type="match status" value="1"/>
</dbReference>
<dbReference type="EMBL" id="CAADIE010000005">
    <property type="protein sequence ID" value="VFR37103.1"/>
    <property type="molecule type" value="Genomic_DNA"/>
</dbReference>
<dbReference type="PANTHER" id="PTHR33713">
    <property type="entry name" value="ANTITOXIN YAFN-RELATED"/>
    <property type="match status" value="1"/>
</dbReference>
<evidence type="ECO:0000256" key="1">
    <source>
        <dbReference type="ARBA" id="ARBA00009981"/>
    </source>
</evidence>
<dbReference type="InterPro" id="IPR051405">
    <property type="entry name" value="phD/YefM_antitoxin"/>
</dbReference>
<sequence>MYNYLYMSFPSSCELAPAPKAMKIVNYTDARNGLKAVLDQVSDDADVTIITRRDGPDAVVMSKAHYDGIMETLHLLRSPANAARLRVSVANVRDKAYQARNLIHPDEQA</sequence>
<evidence type="ECO:0000313" key="2">
    <source>
        <dbReference type="EMBL" id="VFR37103.1"/>
    </source>
</evidence>
<dbReference type="Gene3D" id="3.40.1620.10">
    <property type="entry name" value="YefM-like domain"/>
    <property type="match status" value="1"/>
</dbReference>